<dbReference type="EMBL" id="CP019062">
    <property type="protein sequence ID" value="AVF34160.1"/>
    <property type="molecule type" value="Genomic_DNA"/>
</dbReference>
<reference evidence="2" key="1">
    <citation type="submission" date="2017-01" db="EMBL/GenBank/DDBJ databases">
        <title>Genome sequence of Rouxiella sp. ERMR1:05.</title>
        <authorList>
            <person name="Kumar R."/>
            <person name="Singh D."/>
            <person name="Kumar S."/>
        </authorList>
    </citation>
    <scope>NUCLEOTIDE SEQUENCE [LARGE SCALE GENOMIC DNA]</scope>
    <source>
        <strain evidence="2">ERMR1:05</strain>
    </source>
</reference>
<dbReference type="RefSeq" id="WP_104921697.1">
    <property type="nucleotide sequence ID" value="NZ_CP019062.1"/>
</dbReference>
<accession>A0A2L1UMK0</accession>
<dbReference type="AlphaFoldDB" id="A0A2L1UMK0"/>
<organism evidence="1 2">
    <name type="scientific">Rahnella sikkimica</name>
    <dbReference type="NCBI Taxonomy" id="1805933"/>
    <lineage>
        <taxon>Bacteria</taxon>
        <taxon>Pseudomonadati</taxon>
        <taxon>Pseudomonadota</taxon>
        <taxon>Gammaproteobacteria</taxon>
        <taxon>Enterobacterales</taxon>
        <taxon>Yersiniaceae</taxon>
        <taxon>Rahnella</taxon>
    </lineage>
</organism>
<dbReference type="Proteomes" id="UP000239197">
    <property type="component" value="Chromosome"/>
</dbReference>
<keyword evidence="2" id="KW-1185">Reference proteome</keyword>
<protein>
    <submittedName>
        <fullName evidence="1">Uncharacterized protein</fullName>
    </submittedName>
</protein>
<gene>
    <name evidence="1" type="ORF">BV494_04040</name>
</gene>
<sequence length="375" mass="40864">MNELNASAKIPALQAQMQWIAGTPQVSAGSTSRMMYDFNNANNTLNRELGFFPGIIEANTAQQESTICDPQTGKWVLFFDGNDIYDGLHNLVNPDNKLDTLDHTYLTSIIAPSCSESIPTYYIFYLDRTTKHLNYAIVNFPLGLSSKANWVGTQSLNSDNGVATPFGLACVNEDEYWVLSLANATTLVAYKCDTTGVSTVAPVHIMLQPFSSITAAVDCKTSSIVTFSNKIAITVNGQIMVGELKVSSGFSIINQALVSNATSTLAPDFNTSATKLYFLKTLDSAKKNQVWVYEIDGQASYSADSSYVYGYQYLSLKLAPNGIIYGTNMFTSVDPILTITEIPETGAVEVTEMLNQDINSSATFGNIQYQINALK</sequence>
<evidence type="ECO:0000313" key="2">
    <source>
        <dbReference type="Proteomes" id="UP000239197"/>
    </source>
</evidence>
<name>A0A2L1UMK0_9GAMM</name>
<proteinExistence type="predicted"/>
<evidence type="ECO:0000313" key="1">
    <source>
        <dbReference type="EMBL" id="AVF34160.1"/>
    </source>
</evidence>
<dbReference type="KEGG" id="rox:BV494_04040"/>